<dbReference type="STRING" id="523850.TON_0052"/>
<dbReference type="InterPro" id="IPR001501">
    <property type="entry name" value="Ni-dep_hyd_lsu"/>
</dbReference>
<protein>
    <submittedName>
        <fullName evidence="3">H-II alpha (Hydrogenase subunit alpha)</fullName>
    </submittedName>
</protein>
<keyword evidence="2" id="KW-0479">Metal-binding</keyword>
<sequence>MIIELREFTRVEGNGKAEIVVENGEVKDVRLKIVEGPRFFELLTLGRHYYDVPDLEARICAICYLSHSVASVLGIEKAFGVEVSEEIQLLRELGLIGELLESHALHLYLLVAPDVFGYPDAIRMATKHGELVKEGLALKAFGNSIRELIGGREIHGINVKPGGFGRYPTVEELENIERESGALLRLARRAVRLFASLEPYGEKAGHFVATDGYLWGDKLISDEDGSFHYTERIEERSLVYSFAKQSRYKGEPFFVGALPRLLLKAEMLTPTAKRLFEEHREKLATGYVSYNNLAQAIELVYALERAGEIAKKLLDKGIKGENVPVEVKEGEGIGYVEAPRGVLIHHYRIDSGGKIAYSNIITPTALNHAMMEASLFKEARKLYGETDETVLVQRLEETVRAFDPCISCSVHIVKL</sequence>
<feature type="binding site" evidence="2">
    <location>
        <position position="408"/>
    </location>
    <ligand>
        <name>Fe cation</name>
        <dbReference type="ChEBI" id="CHEBI:24875"/>
    </ligand>
</feature>
<dbReference type="KEGG" id="ton:TON_0052"/>
<proteinExistence type="predicted"/>
<evidence type="ECO:0000256" key="2">
    <source>
        <dbReference type="PIRSR" id="PIRSR601501-1"/>
    </source>
</evidence>
<feature type="binding site" evidence="2">
    <location>
        <position position="60"/>
    </location>
    <ligand>
        <name>Ni(2+)</name>
        <dbReference type="ChEBI" id="CHEBI:49786"/>
    </ligand>
</feature>
<dbReference type="SUPFAM" id="SSF56762">
    <property type="entry name" value="HydB/Nqo4-like"/>
    <property type="match status" value="1"/>
</dbReference>
<dbReference type="InterPro" id="IPR029014">
    <property type="entry name" value="NiFe-Hase_large"/>
</dbReference>
<dbReference type="Gene3D" id="1.10.645.10">
    <property type="entry name" value="Cytochrome-c3 Hydrogenase, chain B"/>
    <property type="match status" value="1"/>
</dbReference>
<feature type="binding site" evidence="2">
    <location>
        <position position="63"/>
    </location>
    <ligand>
        <name>Ni(2+)</name>
        <dbReference type="ChEBI" id="CHEBI:49786"/>
    </ligand>
</feature>
<dbReference type="OrthoDB" id="42371at2157"/>
<accession>B6YSJ9</accession>
<gene>
    <name evidence="3" type="ordered locus">TON_0052</name>
</gene>
<comment type="cofactor">
    <cofactor evidence="2">
        <name>Ni(2+)</name>
        <dbReference type="ChEBI" id="CHEBI:49786"/>
    </cofactor>
</comment>
<keyword evidence="1" id="KW-0560">Oxidoreductase</keyword>
<dbReference type="PATRIC" id="fig|523850.10.peg.52"/>
<dbReference type="RefSeq" id="WP_012571009.1">
    <property type="nucleotide sequence ID" value="NC_011529.1"/>
</dbReference>
<dbReference type="PROSITE" id="PS00508">
    <property type="entry name" value="NI_HGENASE_L_2"/>
    <property type="match status" value="1"/>
</dbReference>
<feature type="binding site" evidence="2">
    <location>
        <position position="63"/>
    </location>
    <ligand>
        <name>Fe cation</name>
        <dbReference type="ChEBI" id="CHEBI:24875"/>
    </ligand>
</feature>
<feature type="binding site" evidence="2">
    <location>
        <position position="360"/>
    </location>
    <ligand>
        <name>Mg(2+)</name>
        <dbReference type="ChEBI" id="CHEBI:18420"/>
    </ligand>
</feature>
<dbReference type="GO" id="GO:0008901">
    <property type="term" value="F:ferredoxin hydrogenase activity"/>
    <property type="evidence" value="ECO:0007669"/>
    <property type="project" value="InterPro"/>
</dbReference>
<dbReference type="Pfam" id="PF00374">
    <property type="entry name" value="NiFeSe_Hases"/>
    <property type="match status" value="2"/>
</dbReference>
<dbReference type="GO" id="GO:0016151">
    <property type="term" value="F:nickel cation binding"/>
    <property type="evidence" value="ECO:0007669"/>
    <property type="project" value="InterPro"/>
</dbReference>
<dbReference type="NCBIfam" id="NF040828">
    <property type="entry name" value="sulfhyd_ShyA"/>
    <property type="match status" value="1"/>
</dbReference>
<comment type="cofactor">
    <cofactor evidence="2">
        <name>Fe cation</name>
        <dbReference type="ChEBI" id="CHEBI:24875"/>
    </cofactor>
</comment>
<dbReference type="EMBL" id="CP000855">
    <property type="protein sequence ID" value="ACJ15536.1"/>
    <property type="molecule type" value="Genomic_DNA"/>
</dbReference>
<dbReference type="PANTHER" id="PTHR43600:SF4">
    <property type="entry name" value="CYTOSOLIC NIFE-HYDROGENASE, ALPHA SUBUNIT"/>
    <property type="match status" value="1"/>
</dbReference>
<evidence type="ECO:0000313" key="3">
    <source>
        <dbReference type="EMBL" id="ACJ15536.1"/>
    </source>
</evidence>
<evidence type="ECO:0000313" key="4">
    <source>
        <dbReference type="Proteomes" id="UP000002727"/>
    </source>
</evidence>
<dbReference type="eggNOG" id="arCOG01549">
    <property type="taxonomic scope" value="Archaea"/>
</dbReference>
<keyword evidence="2" id="KW-0460">Magnesium</keyword>
<dbReference type="InterPro" id="IPR053626">
    <property type="entry name" value="Hydrogenase_lg_subunit"/>
</dbReference>
<keyword evidence="2" id="KW-0408">Iron</keyword>
<dbReference type="PANTHER" id="PTHR43600">
    <property type="entry name" value="COENZYME F420 HYDROGENASE, SUBUNIT ALPHA"/>
    <property type="match status" value="1"/>
</dbReference>
<dbReference type="InterPro" id="IPR018194">
    <property type="entry name" value="Ni-dep_hyd_lsu_Ni_BS"/>
</dbReference>
<feature type="binding site" evidence="2">
    <location>
        <position position="41"/>
    </location>
    <ligand>
        <name>Mg(2+)</name>
        <dbReference type="ChEBI" id="CHEBI:18420"/>
    </ligand>
</feature>
<dbReference type="GeneID" id="7017698"/>
<dbReference type="AlphaFoldDB" id="B6YSJ9"/>
<organism evidence="3 4">
    <name type="scientific">Thermococcus onnurineus (strain NA1)</name>
    <dbReference type="NCBI Taxonomy" id="523850"/>
    <lineage>
        <taxon>Archaea</taxon>
        <taxon>Methanobacteriati</taxon>
        <taxon>Methanobacteriota</taxon>
        <taxon>Thermococci</taxon>
        <taxon>Thermococcales</taxon>
        <taxon>Thermococcaceae</taxon>
        <taxon>Thermococcus</taxon>
    </lineage>
</organism>
<name>B6YSJ9_THEON</name>
<dbReference type="HOGENOM" id="CLU_044556_0_0_2"/>
<keyword evidence="4" id="KW-1185">Reference proteome</keyword>
<dbReference type="Proteomes" id="UP000002727">
    <property type="component" value="Chromosome"/>
</dbReference>
<evidence type="ECO:0000256" key="1">
    <source>
        <dbReference type="ARBA" id="ARBA00023002"/>
    </source>
</evidence>
<reference evidence="3 4" key="1">
    <citation type="journal article" date="2008" name="J. Bacteriol.">
        <title>The complete genome sequence of Thermococcus onnurineus NA1 reveals a mixed heterotrophic and carboxydotrophic metabolism.</title>
        <authorList>
            <person name="Lee H.S."/>
            <person name="Kang S.G."/>
            <person name="Bae S.S."/>
            <person name="Lim J.K."/>
            <person name="Cho Y."/>
            <person name="Kim Y.J."/>
            <person name="Jeon J.H."/>
            <person name="Cha S.S."/>
            <person name="Kwon K.K."/>
            <person name="Kim H.T."/>
            <person name="Park C.J."/>
            <person name="Lee H.W."/>
            <person name="Kim S.I."/>
            <person name="Chun J."/>
            <person name="Colwell R.R."/>
            <person name="Kim S.J."/>
            <person name="Lee J.H."/>
        </authorList>
    </citation>
    <scope>NUCLEOTIDE SEQUENCE [LARGE SCALE GENOMIC DNA]</scope>
    <source>
        <strain evidence="3 4">NA1</strain>
    </source>
</reference>
<keyword evidence="2" id="KW-0533">Nickel</keyword>
<feature type="binding site" evidence="2">
    <location>
        <position position="405"/>
    </location>
    <ligand>
        <name>Ni(2+)</name>
        <dbReference type="ChEBI" id="CHEBI:49786"/>
    </ligand>
</feature>
<feature type="binding site" evidence="2">
    <location>
        <position position="411"/>
    </location>
    <ligand>
        <name>Mg(2+)</name>
        <dbReference type="ChEBI" id="CHEBI:18420"/>
    </ligand>
</feature>